<dbReference type="SMART" id="SM00174">
    <property type="entry name" value="RHO"/>
    <property type="match status" value="1"/>
</dbReference>
<organism evidence="1 2">
    <name type="scientific">Arabis nemorensis</name>
    <dbReference type="NCBI Taxonomy" id="586526"/>
    <lineage>
        <taxon>Eukaryota</taxon>
        <taxon>Viridiplantae</taxon>
        <taxon>Streptophyta</taxon>
        <taxon>Embryophyta</taxon>
        <taxon>Tracheophyta</taxon>
        <taxon>Spermatophyta</taxon>
        <taxon>Magnoliopsida</taxon>
        <taxon>eudicotyledons</taxon>
        <taxon>Gunneridae</taxon>
        <taxon>Pentapetalae</taxon>
        <taxon>rosids</taxon>
        <taxon>malvids</taxon>
        <taxon>Brassicales</taxon>
        <taxon>Brassicaceae</taxon>
        <taxon>Arabideae</taxon>
        <taxon>Arabis</taxon>
    </lineage>
</organism>
<dbReference type="SUPFAM" id="SSF52540">
    <property type="entry name" value="P-loop containing nucleoside triphosphate hydrolases"/>
    <property type="match status" value="1"/>
</dbReference>
<evidence type="ECO:0000313" key="2">
    <source>
        <dbReference type="Proteomes" id="UP000489600"/>
    </source>
</evidence>
<gene>
    <name evidence="1" type="ORF">ANE_LOCUS18554</name>
</gene>
<proteinExistence type="predicted"/>
<dbReference type="EMBL" id="CABITT030000006">
    <property type="protein sequence ID" value="VVB08110.1"/>
    <property type="molecule type" value="Genomic_DNA"/>
</dbReference>
<dbReference type="PANTHER" id="PTHR47979">
    <property type="entry name" value="DRAB11-RELATED"/>
    <property type="match status" value="1"/>
</dbReference>
<accession>A0A565C3B1</accession>
<dbReference type="GO" id="GO:0003924">
    <property type="term" value="F:GTPase activity"/>
    <property type="evidence" value="ECO:0007669"/>
    <property type="project" value="InterPro"/>
</dbReference>
<dbReference type="Gene3D" id="3.40.50.300">
    <property type="entry name" value="P-loop containing nucleotide triphosphate hydrolases"/>
    <property type="match status" value="1"/>
</dbReference>
<dbReference type="InterPro" id="IPR027417">
    <property type="entry name" value="P-loop_NTPase"/>
</dbReference>
<name>A0A565C3B1_9BRAS</name>
<comment type="caution">
    <text evidence="1">The sequence shown here is derived from an EMBL/GenBank/DDBJ whole genome shotgun (WGS) entry which is preliminary data.</text>
</comment>
<dbReference type="SMART" id="SM00175">
    <property type="entry name" value="RAB"/>
    <property type="match status" value="1"/>
</dbReference>
<dbReference type="InterPro" id="IPR001806">
    <property type="entry name" value="Small_GTPase"/>
</dbReference>
<evidence type="ECO:0000313" key="1">
    <source>
        <dbReference type="EMBL" id="VVB08110.1"/>
    </source>
</evidence>
<protein>
    <submittedName>
        <fullName evidence="1">Uncharacterized protein</fullName>
    </submittedName>
</protein>
<dbReference type="PROSITE" id="PS51419">
    <property type="entry name" value="RAB"/>
    <property type="match status" value="1"/>
</dbReference>
<keyword evidence="2" id="KW-1185">Reference proteome</keyword>
<reference evidence="1" key="1">
    <citation type="submission" date="2019-07" db="EMBL/GenBank/DDBJ databases">
        <authorList>
            <person name="Dittberner H."/>
        </authorList>
    </citation>
    <scope>NUCLEOTIDE SEQUENCE [LARGE SCALE GENOMIC DNA]</scope>
</reference>
<dbReference type="AlphaFoldDB" id="A0A565C3B1"/>
<dbReference type="Pfam" id="PF00071">
    <property type="entry name" value="Ras"/>
    <property type="match status" value="1"/>
</dbReference>
<dbReference type="Proteomes" id="UP000489600">
    <property type="component" value="Unassembled WGS sequence"/>
</dbReference>
<dbReference type="SMART" id="SM00173">
    <property type="entry name" value="RAS"/>
    <property type="match status" value="1"/>
</dbReference>
<sequence length="126" mass="14478">MYAYRPLTNSYYSEAVVALILYDITNRTSFKNVEGWLKELRDHTDPDTVIGLIGTKSDLCHLRAVTKEEITSFALKERVLCIETSALDDINVNTAFHCPITQALRIKGQYGELRTNFCMKINRMNR</sequence>
<dbReference type="InterPro" id="IPR050209">
    <property type="entry name" value="Rab_GTPases_membrane_traffic"/>
</dbReference>
<dbReference type="GO" id="GO:0005525">
    <property type="term" value="F:GTP binding"/>
    <property type="evidence" value="ECO:0007669"/>
    <property type="project" value="InterPro"/>
</dbReference>
<dbReference type="OrthoDB" id="26525at2759"/>